<dbReference type="GO" id="GO:0008784">
    <property type="term" value="F:alanine racemase activity"/>
    <property type="evidence" value="ECO:0007669"/>
    <property type="project" value="UniProtKB-EC"/>
</dbReference>
<evidence type="ECO:0000256" key="1">
    <source>
        <dbReference type="ARBA" id="ARBA00001933"/>
    </source>
</evidence>
<dbReference type="Gene3D" id="2.40.37.10">
    <property type="entry name" value="Lyase, Ornithine Decarboxylase, Chain A, domain 1"/>
    <property type="match status" value="1"/>
</dbReference>
<name>A0ABV5SPR6_9MICO</name>
<dbReference type="CDD" id="cd00430">
    <property type="entry name" value="PLPDE_III_AR"/>
    <property type="match status" value="1"/>
</dbReference>
<dbReference type="InterPro" id="IPR009006">
    <property type="entry name" value="Ala_racemase/Decarboxylase_C"/>
</dbReference>
<dbReference type="PANTHER" id="PTHR30511:SF0">
    <property type="entry name" value="ALANINE RACEMASE, CATABOLIC-RELATED"/>
    <property type="match status" value="1"/>
</dbReference>
<dbReference type="InterPro" id="IPR020622">
    <property type="entry name" value="Ala_racemase_pyridoxalP-BS"/>
</dbReference>
<dbReference type="Proteomes" id="UP001589667">
    <property type="component" value="Unassembled WGS sequence"/>
</dbReference>
<protein>
    <recommendedName>
        <fullName evidence="4">Alanine racemase</fullName>
        <ecNumber evidence="4">5.1.1.1</ecNumber>
    </recommendedName>
</protein>
<reference evidence="6 7" key="1">
    <citation type="submission" date="2024-09" db="EMBL/GenBank/DDBJ databases">
        <authorList>
            <person name="Sun Q."/>
            <person name="Mori K."/>
        </authorList>
    </citation>
    <scope>NUCLEOTIDE SEQUENCE [LARGE SCALE GENOMIC DNA]</scope>
    <source>
        <strain evidence="6 7">JCM 14321</strain>
    </source>
</reference>
<dbReference type="EMBL" id="JBHMBL010000001">
    <property type="protein sequence ID" value="MFB9641677.1"/>
    <property type="molecule type" value="Genomic_DNA"/>
</dbReference>
<evidence type="ECO:0000313" key="7">
    <source>
        <dbReference type="Proteomes" id="UP001589667"/>
    </source>
</evidence>
<gene>
    <name evidence="6" type="primary">alr</name>
    <name evidence="6" type="ORF">ACFFQV_05160</name>
</gene>
<dbReference type="Pfam" id="PF01168">
    <property type="entry name" value="Ala_racemase_N"/>
    <property type="match status" value="1"/>
</dbReference>
<proteinExistence type="inferred from homology"/>
<dbReference type="RefSeq" id="WP_157423242.1">
    <property type="nucleotide sequence ID" value="NZ_BAAANI010000006.1"/>
</dbReference>
<sequence>MTGRDAAGLPFREAIVDLDALAGNVRTLAARMAPAEIIAVVKADAYGHGAVAAARAALAGGATRLGVADLDEAHELREAGIDAPVLAWLHGPDPDFARAVHAGIELGISSRVQLDRAAEAAASVVADGVGASARVHLKIDTGLSRNGVPEAEWAEVVAVAAGLERDGLVDVVGIFSHFANTSREVDAAQVDAFERALADARAAGLAPRIRHIASTEQALRDPGARYDAVRIGIGMYGLTPFGDGTTSTELGLTPVMTLRARVAAVRRVEAGTGASYSHIWHAEHASTLALVPLGYADGVPRQASGNGADVLIAGRRRSVVGRIAMDQFIVDVGDDEVAVGDEVVLFGDPATGAPTADEWGAAAGTIGYEIVTRIGPRVPRRYVGGGAAAVDDVAEVRS</sequence>
<dbReference type="InterPro" id="IPR000821">
    <property type="entry name" value="Ala_racemase"/>
</dbReference>
<feature type="active site" description="Proton acceptor; specific for L-alanine" evidence="4">
    <location>
        <position position="276"/>
    </location>
</feature>
<organism evidence="6 7">
    <name type="scientific">Agromyces lapidis</name>
    <dbReference type="NCBI Taxonomy" id="279574"/>
    <lineage>
        <taxon>Bacteria</taxon>
        <taxon>Bacillati</taxon>
        <taxon>Actinomycetota</taxon>
        <taxon>Actinomycetes</taxon>
        <taxon>Micrococcales</taxon>
        <taxon>Microbacteriaceae</taxon>
        <taxon>Agromyces</taxon>
    </lineage>
</organism>
<evidence type="ECO:0000313" key="6">
    <source>
        <dbReference type="EMBL" id="MFB9641677.1"/>
    </source>
</evidence>
<dbReference type="Pfam" id="PF00842">
    <property type="entry name" value="Ala_racemase_C"/>
    <property type="match status" value="1"/>
</dbReference>
<comment type="caution">
    <text evidence="6">The sequence shown here is derived from an EMBL/GenBank/DDBJ whole genome shotgun (WGS) entry which is preliminary data.</text>
</comment>
<comment type="function">
    <text evidence="4">Catalyzes the interconversion of L-alanine and D-alanine. May also act on other amino acids.</text>
</comment>
<keyword evidence="7" id="KW-1185">Reference proteome</keyword>
<comment type="cofactor">
    <cofactor evidence="1 4">
        <name>pyridoxal 5'-phosphate</name>
        <dbReference type="ChEBI" id="CHEBI:597326"/>
    </cofactor>
</comment>
<feature type="modified residue" description="N6-(pyridoxal phosphate)lysine" evidence="4">
    <location>
        <position position="42"/>
    </location>
</feature>
<feature type="active site" description="Proton acceptor; specific for D-alanine" evidence="4">
    <location>
        <position position="42"/>
    </location>
</feature>
<dbReference type="SUPFAM" id="SSF50621">
    <property type="entry name" value="Alanine racemase C-terminal domain-like"/>
    <property type="match status" value="1"/>
</dbReference>
<dbReference type="EC" id="5.1.1.1" evidence="4"/>
<dbReference type="InterPro" id="IPR029066">
    <property type="entry name" value="PLP-binding_barrel"/>
</dbReference>
<comment type="similarity">
    <text evidence="4">Belongs to the alanine racemase family.</text>
</comment>
<dbReference type="PANTHER" id="PTHR30511">
    <property type="entry name" value="ALANINE RACEMASE"/>
    <property type="match status" value="1"/>
</dbReference>
<dbReference type="HAMAP" id="MF_01201">
    <property type="entry name" value="Ala_racemase"/>
    <property type="match status" value="1"/>
</dbReference>
<dbReference type="InterPro" id="IPR001608">
    <property type="entry name" value="Ala_racemase_N"/>
</dbReference>
<accession>A0ABV5SPR6</accession>
<dbReference type="SUPFAM" id="SSF51419">
    <property type="entry name" value="PLP-binding barrel"/>
    <property type="match status" value="1"/>
</dbReference>
<feature type="domain" description="Alanine racemase C-terminal" evidence="5">
    <location>
        <begin position="255"/>
        <end position="383"/>
    </location>
</feature>
<dbReference type="SMART" id="SM01005">
    <property type="entry name" value="Ala_racemase_C"/>
    <property type="match status" value="1"/>
</dbReference>
<feature type="binding site" evidence="4">
    <location>
        <position position="145"/>
    </location>
    <ligand>
        <name>substrate</name>
    </ligand>
</feature>
<feature type="binding site" evidence="4">
    <location>
        <position position="325"/>
    </location>
    <ligand>
        <name>substrate</name>
    </ligand>
</feature>
<evidence type="ECO:0000256" key="2">
    <source>
        <dbReference type="ARBA" id="ARBA00022898"/>
    </source>
</evidence>
<comment type="catalytic activity">
    <reaction evidence="4">
        <text>L-alanine = D-alanine</text>
        <dbReference type="Rhea" id="RHEA:20249"/>
        <dbReference type="ChEBI" id="CHEBI:57416"/>
        <dbReference type="ChEBI" id="CHEBI:57972"/>
        <dbReference type="EC" id="5.1.1.1"/>
    </reaction>
</comment>
<dbReference type="PROSITE" id="PS00395">
    <property type="entry name" value="ALANINE_RACEMASE"/>
    <property type="match status" value="1"/>
</dbReference>
<evidence type="ECO:0000259" key="5">
    <source>
        <dbReference type="SMART" id="SM01005"/>
    </source>
</evidence>
<evidence type="ECO:0000256" key="3">
    <source>
        <dbReference type="ARBA" id="ARBA00023235"/>
    </source>
</evidence>
<keyword evidence="3 4" id="KW-0413">Isomerase</keyword>
<dbReference type="InterPro" id="IPR011079">
    <property type="entry name" value="Ala_racemase_C"/>
</dbReference>
<comment type="pathway">
    <text evidence="4">Amino-acid biosynthesis; D-alanine biosynthesis; D-alanine from L-alanine: step 1/1.</text>
</comment>
<dbReference type="PRINTS" id="PR00992">
    <property type="entry name" value="ALARACEMASE"/>
</dbReference>
<evidence type="ECO:0000256" key="4">
    <source>
        <dbReference type="HAMAP-Rule" id="MF_01201"/>
    </source>
</evidence>
<dbReference type="NCBIfam" id="TIGR00492">
    <property type="entry name" value="alr"/>
    <property type="match status" value="1"/>
</dbReference>
<keyword evidence="2 4" id="KW-0663">Pyridoxal phosphate</keyword>
<dbReference type="Gene3D" id="3.20.20.10">
    <property type="entry name" value="Alanine racemase"/>
    <property type="match status" value="1"/>
</dbReference>